<dbReference type="GO" id="GO:0006886">
    <property type="term" value="P:intracellular protein transport"/>
    <property type="evidence" value="ECO:0007669"/>
    <property type="project" value="InterPro"/>
</dbReference>
<evidence type="ECO:0000259" key="12">
    <source>
        <dbReference type="Pfam" id="PF22599"/>
    </source>
</evidence>
<dbReference type="InterPro" id="IPR055344">
    <property type="entry name" value="SecD_SecF_C_bact"/>
</dbReference>
<evidence type="ECO:0000259" key="10">
    <source>
        <dbReference type="Pfam" id="PF02355"/>
    </source>
</evidence>
<proteinExistence type="inferred from homology"/>
<keyword evidence="4 9" id="KW-0812">Transmembrane</keyword>
<feature type="transmembrane region" description="Helical" evidence="9">
    <location>
        <begin position="479"/>
        <end position="502"/>
    </location>
</feature>
<feature type="transmembrane region" description="Helical" evidence="9">
    <location>
        <begin position="381"/>
        <end position="399"/>
    </location>
</feature>
<feature type="transmembrane region" description="Helical" evidence="9">
    <location>
        <begin position="405"/>
        <end position="426"/>
    </location>
</feature>
<evidence type="ECO:0000256" key="6">
    <source>
        <dbReference type="ARBA" id="ARBA00022989"/>
    </source>
</evidence>
<comment type="caution">
    <text evidence="13">The sequence shown here is derived from an EMBL/GenBank/DDBJ whole genome shotgun (WGS) entry which is preliminary data.</text>
</comment>
<comment type="subcellular location">
    <subcellularLocation>
        <location evidence="1">Cell membrane</location>
        <topology evidence="1">Multi-pass membrane protein</topology>
    </subcellularLocation>
</comment>
<dbReference type="Gene3D" id="3.30.70.3400">
    <property type="match status" value="2"/>
</dbReference>
<dbReference type="PRINTS" id="PR00702">
    <property type="entry name" value="ACRIFLAVINRP"/>
</dbReference>
<feature type="transmembrane region" description="Helical" evidence="9">
    <location>
        <begin position="355"/>
        <end position="374"/>
    </location>
</feature>
<keyword evidence="2" id="KW-0813">Transport</keyword>
<evidence type="ECO:0000256" key="3">
    <source>
        <dbReference type="ARBA" id="ARBA00022475"/>
    </source>
</evidence>
<evidence type="ECO:0000313" key="13">
    <source>
        <dbReference type="EMBL" id="KKN54474.1"/>
    </source>
</evidence>
<evidence type="ECO:0008006" key="14">
    <source>
        <dbReference type="Google" id="ProtNLM"/>
    </source>
</evidence>
<dbReference type="AlphaFoldDB" id="A0A0F9RI69"/>
<evidence type="ECO:0000256" key="2">
    <source>
        <dbReference type="ARBA" id="ARBA00022448"/>
    </source>
</evidence>
<feature type="domain" description="Protein translocase subunit SecDF P1" evidence="11">
    <location>
        <begin position="135"/>
        <end position="197"/>
    </location>
</feature>
<evidence type="ECO:0000259" key="11">
    <source>
        <dbReference type="Pfam" id="PF21760"/>
    </source>
</evidence>
<dbReference type="GO" id="GO:0015450">
    <property type="term" value="F:protein-transporting ATPase activity"/>
    <property type="evidence" value="ECO:0007669"/>
    <property type="project" value="InterPro"/>
</dbReference>
<dbReference type="FunFam" id="1.20.1640.10:FF:000004">
    <property type="entry name" value="Protein translocase subunit SecD"/>
    <property type="match status" value="1"/>
</dbReference>
<dbReference type="NCBIfam" id="TIGR01129">
    <property type="entry name" value="secD"/>
    <property type="match status" value="1"/>
</dbReference>
<dbReference type="Pfam" id="PF22599">
    <property type="entry name" value="SecDF_P1_head"/>
    <property type="match status" value="1"/>
</dbReference>
<evidence type="ECO:0000256" key="4">
    <source>
        <dbReference type="ARBA" id="ARBA00022692"/>
    </source>
</evidence>
<dbReference type="NCBIfam" id="TIGR00916">
    <property type="entry name" value="2A0604s01"/>
    <property type="match status" value="1"/>
</dbReference>
<keyword evidence="3" id="KW-1003">Cell membrane</keyword>
<keyword evidence="5" id="KW-0653">Protein transport</keyword>
<evidence type="ECO:0000256" key="1">
    <source>
        <dbReference type="ARBA" id="ARBA00004651"/>
    </source>
</evidence>
<dbReference type="Gene3D" id="3.30.1360.200">
    <property type="match status" value="1"/>
</dbReference>
<dbReference type="InterPro" id="IPR022813">
    <property type="entry name" value="SecD/SecF_arch_bac"/>
</dbReference>
<evidence type="ECO:0000256" key="7">
    <source>
        <dbReference type="ARBA" id="ARBA00023010"/>
    </source>
</evidence>
<dbReference type="Pfam" id="PF21760">
    <property type="entry name" value="SecD_1st"/>
    <property type="match status" value="1"/>
</dbReference>
<evidence type="ECO:0000256" key="9">
    <source>
        <dbReference type="SAM" id="Phobius"/>
    </source>
</evidence>
<feature type="transmembrane region" description="Helical" evidence="9">
    <location>
        <begin position="454"/>
        <end position="473"/>
    </location>
</feature>
<keyword evidence="7" id="KW-0811">Translocation</keyword>
<dbReference type="SUPFAM" id="SSF82866">
    <property type="entry name" value="Multidrug efflux transporter AcrB transmembrane domain"/>
    <property type="match status" value="1"/>
</dbReference>
<sequence length="517" mass="57209">MKKSLRWKAILTVLVIVFALILAYPPKDKIKLGLDLKGGMHLVLQVVTDDALNYETDQAIMRLGERLKKKDIEHKAIIKSTISKFSLKEINLEQEGQIKELLDDYFRDWDYSITGRTVSLSLKPNMDRYYREQSVKQAQETIRNRVDELGLTEPTIQRQGLTTGSDRIIVELPGVENPERVKAILKTTALLEWKLVKAGPAPDRETLLADFGGKVPEDLQVIRGDPERTEGGYYLVTQVAPVTGKDLRDARPSFDEWNNPAVSFSFNADGARIFAKLTSENINKPLGIILDGKIQEVATIQDRISDSGILSGKFTQEQAEDISLVLRAGALPASIKYLEERTIGPSLGADSIRQGLTAIFMALILIMVFMVIYYRLSGFNAVLALILNIIILMGTLAYFKAVLTLPGIAGIILTIGMAVDANVLVFERIREELSSGKGINSSITSGFSRAFKTILDANITTIIAAIFLFQFGTGPIKGFAVTLIIGITASMFTAVFVSHLIFDLSHSTRKKRDKLSI</sequence>
<feature type="domain" description="SecDF P1 head subdomain" evidence="12">
    <location>
        <begin position="229"/>
        <end position="333"/>
    </location>
</feature>
<evidence type="ECO:0000256" key="5">
    <source>
        <dbReference type="ARBA" id="ARBA00022927"/>
    </source>
</evidence>
<dbReference type="InterPro" id="IPR001036">
    <property type="entry name" value="Acrflvin-R"/>
</dbReference>
<dbReference type="PANTHER" id="PTHR30081:SF1">
    <property type="entry name" value="PROTEIN TRANSLOCASE SUBUNIT SECD"/>
    <property type="match status" value="1"/>
</dbReference>
<feature type="domain" description="Protein export membrane protein SecD/SecF C-terminal" evidence="10">
    <location>
        <begin position="334"/>
        <end position="501"/>
    </location>
</feature>
<dbReference type="Gene3D" id="1.20.1640.10">
    <property type="entry name" value="Multidrug efflux transporter AcrB transmembrane domain"/>
    <property type="match status" value="1"/>
</dbReference>
<protein>
    <recommendedName>
        <fullName evidence="14">Protein translocase subunit SecD</fullName>
    </recommendedName>
</protein>
<accession>A0A0F9RI69</accession>
<reference evidence="13" key="1">
    <citation type="journal article" date="2015" name="Nature">
        <title>Complex archaea that bridge the gap between prokaryotes and eukaryotes.</title>
        <authorList>
            <person name="Spang A."/>
            <person name="Saw J.H."/>
            <person name="Jorgensen S.L."/>
            <person name="Zaremba-Niedzwiedzka K."/>
            <person name="Martijn J."/>
            <person name="Lind A.E."/>
            <person name="van Eijk R."/>
            <person name="Schleper C."/>
            <person name="Guy L."/>
            <person name="Ettema T.J."/>
        </authorList>
    </citation>
    <scope>NUCLEOTIDE SEQUENCE</scope>
</reference>
<evidence type="ECO:0000256" key="8">
    <source>
        <dbReference type="ARBA" id="ARBA00023136"/>
    </source>
</evidence>
<organism evidence="13">
    <name type="scientific">marine sediment metagenome</name>
    <dbReference type="NCBI Taxonomy" id="412755"/>
    <lineage>
        <taxon>unclassified sequences</taxon>
        <taxon>metagenomes</taxon>
        <taxon>ecological metagenomes</taxon>
    </lineage>
</organism>
<dbReference type="InterPro" id="IPR005791">
    <property type="entry name" value="SecD"/>
</dbReference>
<name>A0A0F9RI69_9ZZZZ</name>
<dbReference type="Pfam" id="PF02355">
    <property type="entry name" value="SecD_SecF_C"/>
    <property type="match status" value="1"/>
</dbReference>
<dbReference type="PANTHER" id="PTHR30081">
    <property type="entry name" value="PROTEIN-EXPORT MEMBRANE PROTEIN SEC"/>
    <property type="match status" value="1"/>
</dbReference>
<dbReference type="InterPro" id="IPR048634">
    <property type="entry name" value="SecD_SecF_C"/>
</dbReference>
<dbReference type="InterPro" id="IPR054384">
    <property type="entry name" value="SecDF_P1_head"/>
</dbReference>
<dbReference type="EMBL" id="LAZR01000927">
    <property type="protein sequence ID" value="KKN54474.1"/>
    <property type="molecule type" value="Genomic_DNA"/>
</dbReference>
<keyword evidence="6 9" id="KW-1133">Transmembrane helix</keyword>
<dbReference type="GO" id="GO:0005886">
    <property type="term" value="C:plasma membrane"/>
    <property type="evidence" value="ECO:0007669"/>
    <property type="project" value="UniProtKB-SubCell"/>
</dbReference>
<dbReference type="InterPro" id="IPR048631">
    <property type="entry name" value="SecD_1st"/>
</dbReference>
<dbReference type="HAMAP" id="MF_01463_B">
    <property type="entry name" value="SecD_B"/>
    <property type="match status" value="1"/>
</dbReference>
<gene>
    <name evidence="13" type="ORF">LCGC14_0591840</name>
</gene>
<keyword evidence="8 9" id="KW-0472">Membrane</keyword>